<dbReference type="AlphaFoldDB" id="Q9RTF9"/>
<dbReference type="KEGG" id="dra:DR_1805"/>
<organism evidence="2 3">
    <name type="scientific">Deinococcus radiodurans (strain ATCC 13939 / DSM 20539 / JCM 16871 / CCUG 27074 / LMG 4051 / NBRC 15346 / NCIMB 9279 / VKM B-1422 / R1)</name>
    <dbReference type="NCBI Taxonomy" id="243230"/>
    <lineage>
        <taxon>Bacteria</taxon>
        <taxon>Thermotogati</taxon>
        <taxon>Deinococcota</taxon>
        <taxon>Deinococci</taxon>
        <taxon>Deinococcales</taxon>
        <taxon>Deinococcaceae</taxon>
        <taxon>Deinococcus</taxon>
    </lineage>
</organism>
<dbReference type="Proteomes" id="UP000002524">
    <property type="component" value="Chromosome 1"/>
</dbReference>
<accession>Q9RTF9</accession>
<dbReference type="OrthoDB" id="5645280at2"/>
<evidence type="ECO:0000256" key="1">
    <source>
        <dbReference type="SAM" id="SignalP"/>
    </source>
</evidence>
<dbReference type="RefSeq" id="WP_010888440.1">
    <property type="nucleotide sequence ID" value="NC_001263.1"/>
</dbReference>
<dbReference type="Gene3D" id="3.20.20.80">
    <property type="entry name" value="Glycosidases"/>
    <property type="match status" value="1"/>
</dbReference>
<dbReference type="GeneID" id="69518045"/>
<keyword evidence="3" id="KW-1185">Reference proteome</keyword>
<evidence type="ECO:0000313" key="2">
    <source>
        <dbReference type="EMBL" id="AAF11366.1"/>
    </source>
</evidence>
<keyword evidence="1" id="KW-0732">Signal</keyword>
<gene>
    <name evidence="2" type="ordered locus">DR_1805</name>
</gene>
<evidence type="ECO:0000313" key="3">
    <source>
        <dbReference type="Proteomes" id="UP000002524"/>
    </source>
</evidence>
<dbReference type="eggNOG" id="ENOG5032XV0">
    <property type="taxonomic scope" value="Bacteria"/>
</dbReference>
<reference evidence="2 3" key="1">
    <citation type="journal article" date="1999" name="Science">
        <title>Genome sequence of the radioresistant bacterium Deinococcus radiodurans R1.</title>
        <authorList>
            <person name="White O."/>
            <person name="Eisen J.A."/>
            <person name="Heidelberg J.F."/>
            <person name="Hickey E.K."/>
            <person name="Peterson J.D."/>
            <person name="Dodson R.J."/>
            <person name="Haft D.H."/>
            <person name="Gwinn M.L."/>
            <person name="Nelson W.C."/>
            <person name="Richardson D.L."/>
            <person name="Moffat K.S."/>
            <person name="Qin H."/>
            <person name="Jiang L."/>
            <person name="Pamphile W."/>
            <person name="Crosby M."/>
            <person name="Shen M."/>
            <person name="Vamathevan J.J."/>
            <person name="Lam P."/>
            <person name="McDonald L."/>
            <person name="Utterback T."/>
            <person name="Zalewski C."/>
            <person name="Makarova K.S."/>
            <person name="Aravind L."/>
            <person name="Daly M.J."/>
            <person name="Minton K.W."/>
            <person name="Fleischmann R.D."/>
            <person name="Ketchum K.A."/>
            <person name="Nelson K.E."/>
            <person name="Salzberg S."/>
            <person name="Smith H.O."/>
            <person name="Venter J.C."/>
            <person name="Fraser C.M."/>
        </authorList>
    </citation>
    <scope>NUCLEOTIDE SEQUENCE [LARGE SCALE GENOMIC DNA]</scope>
    <source>
        <strain evidence="3">ATCC 13939 / DSM 20539 / JCM 16871 / LMG 4051 / NBRC 15346 / NCIMB 9279 / R1 / VKM B-1422</strain>
    </source>
</reference>
<dbReference type="InParanoid" id="Q9RTF9"/>
<dbReference type="EnsemblBacteria" id="AAF11366">
    <property type="protein sequence ID" value="AAF11366"/>
    <property type="gene ID" value="DR_1805"/>
</dbReference>
<sequence length="332" mass="35568">MKPFLAALALLGLSAPAAALKPQLSGLLDRQKMPDPAYAAVMGGWVVNVPWAELEPQPGQIAPNNELDQAIAAARAWNRAHPSHPLFLKLRVVAGIESPDWVKARFGPPLAVTSPQSGAAGTVPRFWTPDFMAAYAKLHAQLAAKYDAVPELREVVTAGCTSVYAEPLIRQGSDRAWIRDLLAAGYTDKLDEACQVAQIDAARAWKGTRVSLSFNPYQRVSSAGKVTPDLAFTLRLMDECRARLGPQCVLANNSLRVAEQGGDYPQMYARMKALSAPLMFQTATLAKVGDLKGTLQKAVDLGAAAVELPAGYARTAPADLAPFDTALRKNAK</sequence>
<dbReference type="PATRIC" id="fig|243230.17.peg.2018"/>
<proteinExistence type="predicted"/>
<name>Q9RTF9_DEIRA</name>
<dbReference type="PaxDb" id="243230-DR_1805"/>
<protein>
    <submittedName>
        <fullName evidence="2">Uncharacterized protein</fullName>
    </submittedName>
</protein>
<feature type="chain" id="PRO_5009974220" evidence="1">
    <location>
        <begin position="20"/>
        <end position="332"/>
    </location>
</feature>
<feature type="signal peptide" evidence="1">
    <location>
        <begin position="1"/>
        <end position="19"/>
    </location>
</feature>
<dbReference type="InterPro" id="IPR017853">
    <property type="entry name" value="GH"/>
</dbReference>
<dbReference type="SUPFAM" id="SSF51445">
    <property type="entry name" value="(Trans)glycosidases"/>
    <property type="match status" value="1"/>
</dbReference>
<dbReference type="STRING" id="243230.DR_1805"/>
<dbReference type="PIR" id="A75352">
    <property type="entry name" value="A75352"/>
</dbReference>
<dbReference type="HOGENOM" id="CLU_836067_0_0_0"/>
<dbReference type="EMBL" id="AE000513">
    <property type="protein sequence ID" value="AAF11366.1"/>
    <property type="molecule type" value="Genomic_DNA"/>
</dbReference>